<dbReference type="SUPFAM" id="SSF52172">
    <property type="entry name" value="CheY-like"/>
    <property type="match status" value="3"/>
</dbReference>
<evidence type="ECO:0000256" key="10">
    <source>
        <dbReference type="SAM" id="MobiDB-lite"/>
    </source>
</evidence>
<dbReference type="CDD" id="cd06225">
    <property type="entry name" value="HAMP"/>
    <property type="match status" value="1"/>
</dbReference>
<dbReference type="InterPro" id="IPR001789">
    <property type="entry name" value="Sig_transdc_resp-reg_receiver"/>
</dbReference>
<proteinExistence type="predicted"/>
<feature type="domain" description="Response regulatory" evidence="13">
    <location>
        <begin position="1153"/>
        <end position="1270"/>
    </location>
</feature>
<comment type="catalytic activity">
    <reaction evidence="1">
        <text>ATP + protein L-histidine = ADP + protein N-phospho-L-histidine.</text>
        <dbReference type="EC" id="2.7.13.3"/>
    </reaction>
</comment>
<feature type="domain" description="Histidine kinase" evidence="12">
    <location>
        <begin position="602"/>
        <end position="826"/>
    </location>
</feature>
<dbReference type="InterPro" id="IPR004358">
    <property type="entry name" value="Sig_transdc_His_kin-like_C"/>
</dbReference>
<dbReference type="PANTHER" id="PTHR45339:SF1">
    <property type="entry name" value="HYBRID SIGNAL TRANSDUCTION HISTIDINE KINASE J"/>
    <property type="match status" value="1"/>
</dbReference>
<dbReference type="Proteomes" id="UP000528457">
    <property type="component" value="Unassembled WGS sequence"/>
</dbReference>
<keyword evidence="9" id="KW-0175">Coiled coil</keyword>
<feature type="transmembrane region" description="Helical" evidence="11">
    <location>
        <begin position="315"/>
        <end position="338"/>
    </location>
</feature>
<dbReference type="SUPFAM" id="SSF55781">
    <property type="entry name" value="GAF domain-like"/>
    <property type="match status" value="1"/>
</dbReference>
<evidence type="ECO:0000256" key="1">
    <source>
        <dbReference type="ARBA" id="ARBA00000085"/>
    </source>
</evidence>
<keyword evidence="5" id="KW-0808">Transferase</keyword>
<dbReference type="InterPro" id="IPR036097">
    <property type="entry name" value="HisK_dim/P_sf"/>
</dbReference>
<dbReference type="PANTHER" id="PTHR45339">
    <property type="entry name" value="HYBRID SIGNAL TRANSDUCTION HISTIDINE KINASE J"/>
    <property type="match status" value="1"/>
</dbReference>
<dbReference type="Gene3D" id="3.30.450.40">
    <property type="match status" value="1"/>
</dbReference>
<dbReference type="SMART" id="SM00448">
    <property type="entry name" value="REC"/>
    <property type="match status" value="3"/>
</dbReference>
<dbReference type="PROSITE" id="PS50885">
    <property type="entry name" value="HAMP"/>
    <property type="match status" value="1"/>
</dbReference>
<dbReference type="EC" id="2.7.13.3" evidence="3"/>
<evidence type="ECO:0000256" key="4">
    <source>
        <dbReference type="ARBA" id="ARBA00022553"/>
    </source>
</evidence>
<sequence length="1272" mass="140194">MNRLKVALILAFFLIAVLPLGAMVYISNAVYTSIIHKEVGNSLSAIADHKLTRWQDFEQQQRQRIRIISRSAVLKRSIADLRQETDRKDSVEPMPSTSSRIVGNIVREIKSADGFHGFYLIDVNGVILYQDQHRDAVGQSLYEGRYHGGGLQHLFDRALNSFEPVMSPFVEDVDEPGRFSFYIAAPIMSGPNVAAIIVKQFDNRELINIARDYTGIGESGEIVFAKLHEGSALLMAPLRHVEGASYKKRIELNGQWAKPVREALAGRSGVEPSFDYRQRPVLAAWHPIESAGIGMVVKIDAEEAYSQLHAHRRDILLLLAVAIVFVGLAGFFLSQAIIQPINRMVIAARKITLGDLAQTVPNSRWYELAQLGRALNAMLAHLRETISSVEADLWYKDSMTKLSEVLSADQSSQLLAKHVIRVLAEQLNAQAGTLYGCMADHLELLSHYGMGEAPELAPTLSAQQGLIGQALQDKKVIAINADGEDSVRIMIRSGSQKTAANSLMIIPLLYHGQIIAVVELAWLGGAHTRATELMEYSSESICLALIAAEQRLQVQNMLEQSQADAEELRRQQEELRVAKEETERQARELEAASQYKSEFLANMSHELRTPLNSLLILARSLVDNEEGHLADDEVESATVIYESGKHLLGLINDILDISKVESGKMQLNIETISIEDMLLSIQSRFEHMAKEKGCDFILAADPDVPSHVQTDGAKLNQILINLIGNAIKFTDSGSVALGLRCSDKKNGQAHLHFSVEDTGIGIPEDKLQNIFQAFQQVDGSISRVYGGTGLGLSIARKLAQVLDGDISVSSVMNQGSCFTLDIPMNEPPASENNMITQEHDSQKDNMNHIKDGHKDDRYVLDPSKPLLLIVEDDDSFSTMLLDVCHQQHCQAIIAEDGEAGIALAEQFPVQGVILDYMLPGIDGCDVLAALKSNAATQDLPVHVFTAMDGLSDLQIMGAVGKSLKPLSVSSIKNVIDRLVNPQRNALTMLVVEDDHATFLALTRLLKMEGVCLRQARSGREAVNLLRSESFDGVILDLGLPDTNGFDLLLQLEGDESTVLPPVIVYTAQDLSIEEQDKLGRFTQQIVIKSDDSAQRMLDEVQTFASLVCRSNEIEQEQKRSQAEACPESPVSSFDSMPSDNEGSNGASGLEGRVVLLVDDDMRNTFALAKVLRKKGVVVHLAPGGEEALRLLEEEDDIELVLMDIMMPQMDGYEATRRIRVSKELEDLPIIALTANAMKGDREKCLQAGANDYLSKPVDIDRLQDRMKRCLSC</sequence>
<feature type="modified residue" description="4-aspartylphosphate" evidence="8">
    <location>
        <position position="1036"/>
    </location>
</feature>
<keyword evidence="7" id="KW-0902">Two-component regulatory system</keyword>
<dbReference type="RefSeq" id="WP_166845421.1">
    <property type="nucleotide sequence ID" value="NZ_JAAONY010000002.1"/>
</dbReference>
<dbReference type="CDD" id="cd00082">
    <property type="entry name" value="HisKA"/>
    <property type="match status" value="1"/>
</dbReference>
<keyword evidence="4 8" id="KW-0597">Phosphoprotein</keyword>
<evidence type="ECO:0000256" key="2">
    <source>
        <dbReference type="ARBA" id="ARBA00004370"/>
    </source>
</evidence>
<dbReference type="PRINTS" id="PR00344">
    <property type="entry name" value="BCTRLSENSOR"/>
</dbReference>
<keyword evidence="11" id="KW-0472">Membrane</keyword>
<dbReference type="Pfam" id="PF01590">
    <property type="entry name" value="GAF"/>
    <property type="match status" value="1"/>
</dbReference>
<reference evidence="15 16" key="1">
    <citation type="submission" date="2020-08" db="EMBL/GenBank/DDBJ databases">
        <title>Genomic Encyclopedia of Type Strains, Phase IV (KMG-IV): sequencing the most valuable type-strain genomes for metagenomic binning, comparative biology and taxonomic classification.</title>
        <authorList>
            <person name="Goeker M."/>
        </authorList>
    </citation>
    <scope>NUCLEOTIDE SEQUENCE [LARGE SCALE GENOMIC DNA]</scope>
    <source>
        <strain evidence="15 16">DSM 22368</strain>
    </source>
</reference>
<keyword evidence="16" id="KW-1185">Reference proteome</keyword>
<dbReference type="InterPro" id="IPR011006">
    <property type="entry name" value="CheY-like_superfamily"/>
</dbReference>
<dbReference type="PROSITE" id="PS50110">
    <property type="entry name" value="RESPONSE_REGULATORY"/>
    <property type="match status" value="3"/>
</dbReference>
<accession>A0A7X0JWQ0</accession>
<feature type="modified residue" description="4-aspartylphosphate" evidence="8">
    <location>
        <position position="1203"/>
    </location>
</feature>
<evidence type="ECO:0000259" key="13">
    <source>
        <dbReference type="PROSITE" id="PS50110"/>
    </source>
</evidence>
<feature type="region of interest" description="Disordered" evidence="10">
    <location>
        <begin position="1117"/>
        <end position="1147"/>
    </location>
</feature>
<protein>
    <recommendedName>
        <fullName evidence="3">histidine kinase</fullName>
        <ecNumber evidence="3">2.7.13.3</ecNumber>
    </recommendedName>
</protein>
<gene>
    <name evidence="15" type="ORF">HNR48_002966</name>
</gene>
<organism evidence="15 16">
    <name type="scientific">Pseudoteredinibacter isoporae</name>
    <dbReference type="NCBI Taxonomy" id="570281"/>
    <lineage>
        <taxon>Bacteria</taxon>
        <taxon>Pseudomonadati</taxon>
        <taxon>Pseudomonadota</taxon>
        <taxon>Gammaproteobacteria</taxon>
        <taxon>Cellvibrionales</taxon>
        <taxon>Cellvibrionaceae</taxon>
        <taxon>Pseudoteredinibacter</taxon>
    </lineage>
</organism>
<dbReference type="FunFam" id="3.30.565.10:FF:000010">
    <property type="entry name" value="Sensor histidine kinase RcsC"/>
    <property type="match status" value="1"/>
</dbReference>
<dbReference type="Gene3D" id="6.10.340.10">
    <property type="match status" value="1"/>
</dbReference>
<feature type="domain" description="Response regulatory" evidence="13">
    <location>
        <begin position="866"/>
        <end position="979"/>
    </location>
</feature>
<evidence type="ECO:0000313" key="15">
    <source>
        <dbReference type="EMBL" id="MBB6522681.1"/>
    </source>
</evidence>
<dbReference type="InterPro" id="IPR003661">
    <property type="entry name" value="HisK_dim/P_dom"/>
</dbReference>
<evidence type="ECO:0000256" key="8">
    <source>
        <dbReference type="PROSITE-ProRule" id="PRU00169"/>
    </source>
</evidence>
<evidence type="ECO:0000313" key="16">
    <source>
        <dbReference type="Proteomes" id="UP000528457"/>
    </source>
</evidence>
<dbReference type="InterPro" id="IPR003018">
    <property type="entry name" value="GAF"/>
</dbReference>
<dbReference type="InParanoid" id="A0A7X0JWQ0"/>
<dbReference type="GO" id="GO:0000155">
    <property type="term" value="F:phosphorelay sensor kinase activity"/>
    <property type="evidence" value="ECO:0007669"/>
    <property type="project" value="InterPro"/>
</dbReference>
<dbReference type="InterPro" id="IPR029016">
    <property type="entry name" value="GAF-like_dom_sf"/>
</dbReference>
<dbReference type="SMART" id="SM00304">
    <property type="entry name" value="HAMP"/>
    <property type="match status" value="1"/>
</dbReference>
<dbReference type="AlphaFoldDB" id="A0A7X0JWQ0"/>
<feature type="domain" description="Response regulatory" evidence="13">
    <location>
        <begin position="987"/>
        <end position="1103"/>
    </location>
</feature>
<dbReference type="Gene3D" id="3.30.565.10">
    <property type="entry name" value="Histidine kinase-like ATPase, C-terminal domain"/>
    <property type="match status" value="1"/>
</dbReference>
<keyword evidence="6 15" id="KW-0418">Kinase</keyword>
<dbReference type="PROSITE" id="PS50109">
    <property type="entry name" value="HIS_KIN"/>
    <property type="match status" value="1"/>
</dbReference>
<dbReference type="Pfam" id="PF00672">
    <property type="entry name" value="HAMP"/>
    <property type="match status" value="1"/>
</dbReference>
<evidence type="ECO:0000256" key="3">
    <source>
        <dbReference type="ARBA" id="ARBA00012438"/>
    </source>
</evidence>
<comment type="caution">
    <text evidence="15">The sequence shown here is derived from an EMBL/GenBank/DDBJ whole genome shotgun (WGS) entry which is preliminary data.</text>
</comment>
<dbReference type="CDD" id="cd16922">
    <property type="entry name" value="HATPase_EvgS-ArcB-TorS-like"/>
    <property type="match status" value="1"/>
</dbReference>
<feature type="compositionally biased region" description="Polar residues" evidence="10">
    <location>
        <begin position="1129"/>
        <end position="1146"/>
    </location>
</feature>
<evidence type="ECO:0000259" key="12">
    <source>
        <dbReference type="PROSITE" id="PS50109"/>
    </source>
</evidence>
<dbReference type="InterPro" id="IPR003594">
    <property type="entry name" value="HATPase_dom"/>
</dbReference>
<dbReference type="SUPFAM" id="SSF158472">
    <property type="entry name" value="HAMP domain-like"/>
    <property type="match status" value="1"/>
</dbReference>
<feature type="domain" description="HAMP" evidence="14">
    <location>
        <begin position="335"/>
        <end position="387"/>
    </location>
</feature>
<feature type="modified residue" description="4-aspartylphosphate" evidence="8">
    <location>
        <position position="915"/>
    </location>
</feature>
<dbReference type="CDD" id="cd17546">
    <property type="entry name" value="REC_hyHK_CKI1_RcsC-like"/>
    <property type="match status" value="1"/>
</dbReference>
<dbReference type="Pfam" id="PF00512">
    <property type="entry name" value="HisKA"/>
    <property type="match status" value="1"/>
</dbReference>
<evidence type="ECO:0000256" key="9">
    <source>
        <dbReference type="SAM" id="Coils"/>
    </source>
</evidence>
<name>A0A7X0JWQ0_9GAMM</name>
<keyword evidence="11" id="KW-0812">Transmembrane</keyword>
<dbReference type="Pfam" id="PF02518">
    <property type="entry name" value="HATPase_c"/>
    <property type="match status" value="1"/>
</dbReference>
<feature type="coiled-coil region" evidence="9">
    <location>
        <begin position="551"/>
        <end position="592"/>
    </location>
</feature>
<evidence type="ECO:0000256" key="6">
    <source>
        <dbReference type="ARBA" id="ARBA00022777"/>
    </source>
</evidence>
<dbReference type="SMART" id="SM00388">
    <property type="entry name" value="HisKA"/>
    <property type="match status" value="1"/>
</dbReference>
<dbReference type="Gene3D" id="1.10.287.130">
    <property type="match status" value="1"/>
</dbReference>
<evidence type="ECO:0000256" key="5">
    <source>
        <dbReference type="ARBA" id="ARBA00022679"/>
    </source>
</evidence>
<evidence type="ECO:0000256" key="11">
    <source>
        <dbReference type="SAM" id="Phobius"/>
    </source>
</evidence>
<comment type="subcellular location">
    <subcellularLocation>
        <location evidence="2">Membrane</location>
    </subcellularLocation>
</comment>
<dbReference type="Pfam" id="PF00072">
    <property type="entry name" value="Response_reg"/>
    <property type="match status" value="3"/>
</dbReference>
<evidence type="ECO:0000256" key="7">
    <source>
        <dbReference type="ARBA" id="ARBA00023012"/>
    </source>
</evidence>
<dbReference type="SMART" id="SM00387">
    <property type="entry name" value="HATPase_c"/>
    <property type="match status" value="1"/>
</dbReference>
<dbReference type="EMBL" id="JACHHT010000002">
    <property type="protein sequence ID" value="MBB6522681.1"/>
    <property type="molecule type" value="Genomic_DNA"/>
</dbReference>
<dbReference type="SUPFAM" id="SSF47384">
    <property type="entry name" value="Homodimeric domain of signal transducing histidine kinase"/>
    <property type="match status" value="1"/>
</dbReference>
<dbReference type="InterPro" id="IPR005467">
    <property type="entry name" value="His_kinase_dom"/>
</dbReference>
<keyword evidence="11" id="KW-1133">Transmembrane helix</keyword>
<dbReference type="Gene3D" id="3.40.50.2300">
    <property type="match status" value="3"/>
</dbReference>
<evidence type="ECO:0000259" key="14">
    <source>
        <dbReference type="PROSITE" id="PS50885"/>
    </source>
</evidence>
<dbReference type="InterPro" id="IPR036890">
    <property type="entry name" value="HATPase_C_sf"/>
</dbReference>
<dbReference type="InterPro" id="IPR003660">
    <property type="entry name" value="HAMP_dom"/>
</dbReference>
<dbReference type="GO" id="GO:0016020">
    <property type="term" value="C:membrane"/>
    <property type="evidence" value="ECO:0007669"/>
    <property type="project" value="UniProtKB-SubCell"/>
</dbReference>
<dbReference type="SUPFAM" id="SSF55874">
    <property type="entry name" value="ATPase domain of HSP90 chaperone/DNA topoisomerase II/histidine kinase"/>
    <property type="match status" value="1"/>
</dbReference>